<name>A0ACC8XIJ5_9FIRM</name>
<accession>A0ACC8XIJ5</accession>
<evidence type="ECO:0000313" key="1">
    <source>
        <dbReference type="EMBL" id="ONI45275.1"/>
    </source>
</evidence>
<dbReference type="Proteomes" id="UP000188637">
    <property type="component" value="Unassembled WGS sequence"/>
</dbReference>
<organism evidence="1 2">
    <name type="scientific">Candidatus Epulonipiscium fishelsonii</name>
    <dbReference type="NCBI Taxonomy" id="77094"/>
    <lineage>
        <taxon>Bacteria</taxon>
        <taxon>Bacillati</taxon>
        <taxon>Bacillota</taxon>
        <taxon>Clostridia</taxon>
        <taxon>Lachnospirales</taxon>
        <taxon>Lachnospiraceae</taxon>
        <taxon>Candidatus Epulonipiscium</taxon>
    </lineage>
</organism>
<protein>
    <submittedName>
        <fullName evidence="1">Uncharacterized protein</fullName>
    </submittedName>
</protein>
<keyword evidence="2" id="KW-1185">Reference proteome</keyword>
<proteinExistence type="predicted"/>
<dbReference type="EMBL" id="LJHD01000066">
    <property type="protein sequence ID" value="ONI45275.1"/>
    <property type="molecule type" value="Genomic_DNA"/>
</dbReference>
<sequence>MSELQILTFLNNYGLFFIFFVVFMEYLNFPGFPSGIIMPVIGAWSSNRITLFFIALGISILAGLLGTLVLYYIGKYGGKPLMDKLYKKHPKVAKKLKNVENKLIKNANITIFITKLIPMIRTLVAFPIGASGIKPSIYLIYSSAGIAIWNGTLMLSGTALYVILK</sequence>
<evidence type="ECO:0000313" key="2">
    <source>
        <dbReference type="Proteomes" id="UP000188637"/>
    </source>
</evidence>
<comment type="caution">
    <text evidence="1">The sequence shown here is derived from an EMBL/GenBank/DDBJ whole genome shotgun (WGS) entry which is preliminary data.</text>
</comment>
<reference evidence="1" key="1">
    <citation type="submission" date="2016-08" db="EMBL/GenBank/DDBJ databases">
        <authorList>
            <person name="Ngugi D.K."/>
            <person name="Miyake S."/>
            <person name="Stingl U."/>
        </authorList>
    </citation>
    <scope>NUCLEOTIDE SEQUENCE</scope>
    <source>
        <strain evidence="1">SCG-D08WGA-EpuloA1</strain>
    </source>
</reference>
<gene>
    <name evidence="1" type="ORF">AN640_04775</name>
</gene>